<dbReference type="EC" id="2.7.11.1" evidence="15"/>
<accession>A0A2I0A146</accession>
<evidence type="ECO:0000256" key="8">
    <source>
        <dbReference type="ARBA" id="ARBA00022840"/>
    </source>
</evidence>
<keyword evidence="4" id="KW-0812">Transmembrane</keyword>
<evidence type="ECO:0000313" key="16">
    <source>
        <dbReference type="Proteomes" id="UP000236161"/>
    </source>
</evidence>
<gene>
    <name evidence="15" type="ORF">AXF42_Ash014172</name>
</gene>
<evidence type="ECO:0000256" key="13">
    <source>
        <dbReference type="SAM" id="SignalP"/>
    </source>
</evidence>
<dbReference type="PROSITE" id="PS50011">
    <property type="entry name" value="PROTEIN_KINASE_DOM"/>
    <property type="match status" value="1"/>
</dbReference>
<dbReference type="Pfam" id="PF13947">
    <property type="entry name" value="GUB_WAK_bind"/>
    <property type="match status" value="1"/>
</dbReference>
<dbReference type="AlphaFoldDB" id="A0A2I0A146"/>
<feature type="chain" id="PRO_5014166546" evidence="13">
    <location>
        <begin position="20"/>
        <end position="632"/>
    </location>
</feature>
<evidence type="ECO:0000256" key="2">
    <source>
        <dbReference type="ARBA" id="ARBA00022527"/>
    </source>
</evidence>
<evidence type="ECO:0000256" key="1">
    <source>
        <dbReference type="ARBA" id="ARBA00004479"/>
    </source>
</evidence>
<evidence type="ECO:0000256" key="7">
    <source>
        <dbReference type="ARBA" id="ARBA00022777"/>
    </source>
</evidence>
<dbReference type="EMBL" id="KZ452039">
    <property type="protein sequence ID" value="PKA49270.1"/>
    <property type="molecule type" value="Genomic_DNA"/>
</dbReference>
<reference evidence="15 16" key="1">
    <citation type="journal article" date="2017" name="Nature">
        <title>The Apostasia genome and the evolution of orchids.</title>
        <authorList>
            <person name="Zhang G.Q."/>
            <person name="Liu K.W."/>
            <person name="Li Z."/>
            <person name="Lohaus R."/>
            <person name="Hsiao Y.Y."/>
            <person name="Niu S.C."/>
            <person name="Wang J.Y."/>
            <person name="Lin Y.C."/>
            <person name="Xu Q."/>
            <person name="Chen L.J."/>
            <person name="Yoshida K."/>
            <person name="Fujiwara S."/>
            <person name="Wang Z.W."/>
            <person name="Zhang Y.Q."/>
            <person name="Mitsuda N."/>
            <person name="Wang M."/>
            <person name="Liu G.H."/>
            <person name="Pecoraro L."/>
            <person name="Huang H.X."/>
            <person name="Xiao X.J."/>
            <person name="Lin M."/>
            <person name="Wu X.Y."/>
            <person name="Wu W.L."/>
            <person name="Chen Y.Y."/>
            <person name="Chang S.B."/>
            <person name="Sakamoto S."/>
            <person name="Ohme-Takagi M."/>
            <person name="Yagi M."/>
            <person name="Zeng S.J."/>
            <person name="Shen C.Y."/>
            <person name="Yeh C.M."/>
            <person name="Luo Y.B."/>
            <person name="Tsai W.C."/>
            <person name="Van de Peer Y."/>
            <person name="Liu Z.J."/>
        </authorList>
    </citation>
    <scope>NUCLEOTIDE SEQUENCE [LARGE SCALE GENOMIC DNA]</scope>
    <source>
        <strain evidence="16">cv. Shenzhen</strain>
        <tissue evidence="15">Stem</tissue>
    </source>
</reference>
<protein>
    <submittedName>
        <fullName evidence="15">Putative receptor-like protein kinase</fullName>
        <ecNumber evidence="15">2.7.11.1</ecNumber>
    </submittedName>
</protein>
<keyword evidence="16" id="KW-1185">Reference proteome</keyword>
<keyword evidence="8 12" id="KW-0067">ATP-binding</keyword>
<dbReference type="Gene3D" id="1.10.510.10">
    <property type="entry name" value="Transferase(Phosphotransferase) domain 1"/>
    <property type="match status" value="1"/>
</dbReference>
<sequence length="632" mass="71528">MNAALAFFLLLISIQMCRFQVVLPLNDNCTTSQCDSESGPNIQFPFRLQDQPKFCGYQGFELHCQENITKLKLPSSKEFPVHKILYNYQTLVVSDTNGCLARIVLDNNLFMQSSFRQCTELEAYMGQFGEYRNRQLAYHNYFVNYKLFNCSSKLQDDYDYQSVPCLSDLSGHFYFFRSGEEGNIPFSLSCRAVSETIWLSMDHEELCLAWDQPDCRNCSADWCQLNQKTNKVECINISDHTYPPLPPEPYTIAAGGQIFRRLAIGLSIAASAVITSAVLLLAHKRSIKEKKGQDIKIEQFLEEYKAKKPARYSYSEIKKMTENFKNSLGDGGYGKVFKGKLGNAVPVAVKVLENPTGNGDDFINEVGTIGRIHHVNVVQLLGFCVEGSNRALIYEFMPNESLEKFIYLQDDQSKFFSWCKLHEIALGIARGIEYLHLGCEQRIVHFDIKPHNILLDDKFTPKVSDFGLAKLCSKEKSIVTMTAARGTMGYIAPEVFLKNFNLVSHKSDVYSFGMLLLEMVGGKRKNNVENKDSQVYFPEWLYKRLEQGEELELTTEKDEDDLTARKLAIVGLSCAQWDPIDRPSMKLAVKMLEGSLESMTLPPNPFSPPDEVQNVGTMANISPAANIEVKAD</sequence>
<feature type="signal peptide" evidence="13">
    <location>
        <begin position="1"/>
        <end position="19"/>
    </location>
</feature>
<organism evidence="15 16">
    <name type="scientific">Apostasia shenzhenica</name>
    <dbReference type="NCBI Taxonomy" id="1088818"/>
    <lineage>
        <taxon>Eukaryota</taxon>
        <taxon>Viridiplantae</taxon>
        <taxon>Streptophyta</taxon>
        <taxon>Embryophyta</taxon>
        <taxon>Tracheophyta</taxon>
        <taxon>Spermatophyta</taxon>
        <taxon>Magnoliopsida</taxon>
        <taxon>Liliopsida</taxon>
        <taxon>Asparagales</taxon>
        <taxon>Orchidaceae</taxon>
        <taxon>Apostasioideae</taxon>
        <taxon>Apostasia</taxon>
    </lineage>
</organism>
<evidence type="ECO:0000256" key="3">
    <source>
        <dbReference type="ARBA" id="ARBA00022679"/>
    </source>
</evidence>
<keyword evidence="5 13" id="KW-0732">Signal</keyword>
<evidence type="ECO:0000256" key="11">
    <source>
        <dbReference type="ARBA" id="ARBA00023180"/>
    </source>
</evidence>
<dbReference type="FunFam" id="3.30.200.20:FF:000178">
    <property type="entry name" value="serine/threonine-protein kinase PBS1-like"/>
    <property type="match status" value="1"/>
</dbReference>
<keyword evidence="10" id="KW-0472">Membrane</keyword>
<dbReference type="FunFam" id="1.10.510.10:FF:000590">
    <property type="entry name" value="PR5-like receptor kinase"/>
    <property type="match status" value="1"/>
</dbReference>
<dbReference type="InterPro" id="IPR025287">
    <property type="entry name" value="WAK_GUB"/>
</dbReference>
<keyword evidence="15" id="KW-0675">Receptor</keyword>
<dbReference type="InterPro" id="IPR011009">
    <property type="entry name" value="Kinase-like_dom_sf"/>
</dbReference>
<dbReference type="GO" id="GO:0004674">
    <property type="term" value="F:protein serine/threonine kinase activity"/>
    <property type="evidence" value="ECO:0007669"/>
    <property type="project" value="UniProtKB-KW"/>
</dbReference>
<dbReference type="InterPro" id="IPR045874">
    <property type="entry name" value="LRK10/LRL21-25-like"/>
</dbReference>
<dbReference type="Pfam" id="PF00069">
    <property type="entry name" value="Pkinase"/>
    <property type="match status" value="1"/>
</dbReference>
<comment type="subcellular location">
    <subcellularLocation>
        <location evidence="1">Membrane</location>
        <topology evidence="1">Single-pass type I membrane protein</topology>
    </subcellularLocation>
</comment>
<feature type="binding site" evidence="12">
    <location>
        <position position="350"/>
    </location>
    <ligand>
        <name>ATP</name>
        <dbReference type="ChEBI" id="CHEBI:30616"/>
    </ligand>
</feature>
<evidence type="ECO:0000256" key="5">
    <source>
        <dbReference type="ARBA" id="ARBA00022729"/>
    </source>
</evidence>
<evidence type="ECO:0000259" key="14">
    <source>
        <dbReference type="PROSITE" id="PS50011"/>
    </source>
</evidence>
<evidence type="ECO:0000256" key="6">
    <source>
        <dbReference type="ARBA" id="ARBA00022741"/>
    </source>
</evidence>
<name>A0A2I0A146_9ASPA</name>
<keyword evidence="3 15" id="KW-0808">Transferase</keyword>
<evidence type="ECO:0000256" key="9">
    <source>
        <dbReference type="ARBA" id="ARBA00022989"/>
    </source>
</evidence>
<keyword evidence="7 15" id="KW-0418">Kinase</keyword>
<keyword evidence="11" id="KW-0325">Glycoprotein</keyword>
<dbReference type="GO" id="GO:0005524">
    <property type="term" value="F:ATP binding"/>
    <property type="evidence" value="ECO:0007669"/>
    <property type="project" value="UniProtKB-UniRule"/>
</dbReference>
<dbReference type="InterPro" id="IPR017441">
    <property type="entry name" value="Protein_kinase_ATP_BS"/>
</dbReference>
<dbReference type="STRING" id="1088818.A0A2I0A146"/>
<evidence type="ECO:0000256" key="10">
    <source>
        <dbReference type="ARBA" id="ARBA00023136"/>
    </source>
</evidence>
<keyword evidence="9" id="KW-1133">Transmembrane helix</keyword>
<feature type="domain" description="Protein kinase" evidence="14">
    <location>
        <begin position="322"/>
        <end position="607"/>
    </location>
</feature>
<dbReference type="InterPro" id="IPR000719">
    <property type="entry name" value="Prot_kinase_dom"/>
</dbReference>
<dbReference type="PROSITE" id="PS00107">
    <property type="entry name" value="PROTEIN_KINASE_ATP"/>
    <property type="match status" value="1"/>
</dbReference>
<dbReference type="GO" id="GO:0016020">
    <property type="term" value="C:membrane"/>
    <property type="evidence" value="ECO:0007669"/>
    <property type="project" value="UniProtKB-SubCell"/>
</dbReference>
<dbReference type="Proteomes" id="UP000236161">
    <property type="component" value="Unassembled WGS sequence"/>
</dbReference>
<dbReference type="GO" id="GO:0030247">
    <property type="term" value="F:polysaccharide binding"/>
    <property type="evidence" value="ECO:0007669"/>
    <property type="project" value="InterPro"/>
</dbReference>
<dbReference type="SUPFAM" id="SSF56112">
    <property type="entry name" value="Protein kinase-like (PK-like)"/>
    <property type="match status" value="1"/>
</dbReference>
<dbReference type="OrthoDB" id="547665at2759"/>
<evidence type="ECO:0000313" key="15">
    <source>
        <dbReference type="EMBL" id="PKA49270.1"/>
    </source>
</evidence>
<dbReference type="InterPro" id="IPR008271">
    <property type="entry name" value="Ser/Thr_kinase_AS"/>
</dbReference>
<dbReference type="PROSITE" id="PS00108">
    <property type="entry name" value="PROTEIN_KINASE_ST"/>
    <property type="match status" value="1"/>
</dbReference>
<keyword evidence="2" id="KW-0723">Serine/threonine-protein kinase</keyword>
<proteinExistence type="predicted"/>
<dbReference type="SMART" id="SM00220">
    <property type="entry name" value="S_TKc"/>
    <property type="match status" value="1"/>
</dbReference>
<dbReference type="Gene3D" id="3.30.200.20">
    <property type="entry name" value="Phosphorylase Kinase, domain 1"/>
    <property type="match status" value="1"/>
</dbReference>
<evidence type="ECO:0000256" key="4">
    <source>
        <dbReference type="ARBA" id="ARBA00022692"/>
    </source>
</evidence>
<keyword evidence="6 12" id="KW-0547">Nucleotide-binding</keyword>
<dbReference type="PANTHER" id="PTHR27009">
    <property type="entry name" value="RUST RESISTANCE KINASE LR10-RELATED"/>
    <property type="match status" value="1"/>
</dbReference>
<evidence type="ECO:0000256" key="12">
    <source>
        <dbReference type="PROSITE-ProRule" id="PRU10141"/>
    </source>
</evidence>